<evidence type="ECO:0000313" key="1">
    <source>
        <dbReference type="EMBL" id="RPB02689.1"/>
    </source>
</evidence>
<keyword evidence="2" id="KW-1185">Reference proteome</keyword>
<proteinExistence type="predicted"/>
<dbReference type="Proteomes" id="UP000276215">
    <property type="component" value="Unassembled WGS sequence"/>
</dbReference>
<dbReference type="EMBL" id="ML120366">
    <property type="protein sequence ID" value="RPB02689.1"/>
    <property type="molecule type" value="Genomic_DNA"/>
</dbReference>
<protein>
    <submittedName>
        <fullName evidence="1">Uncharacterized protein</fullName>
    </submittedName>
</protein>
<dbReference type="AlphaFoldDB" id="A0A3N4K059"/>
<sequence length="71" mass="7824">MTGFARFLPLFKCACSATFFFSSTKLSHLRKPQPYLVSGAGERTTPPDWLDQGLVKSVSTELTILISLLSD</sequence>
<name>A0A3N4K059_9PEZI</name>
<organism evidence="1 2">
    <name type="scientific">Choiromyces venosus 120613-1</name>
    <dbReference type="NCBI Taxonomy" id="1336337"/>
    <lineage>
        <taxon>Eukaryota</taxon>
        <taxon>Fungi</taxon>
        <taxon>Dikarya</taxon>
        <taxon>Ascomycota</taxon>
        <taxon>Pezizomycotina</taxon>
        <taxon>Pezizomycetes</taxon>
        <taxon>Pezizales</taxon>
        <taxon>Tuberaceae</taxon>
        <taxon>Choiromyces</taxon>
    </lineage>
</organism>
<accession>A0A3N4K059</accession>
<reference evidence="1 2" key="1">
    <citation type="journal article" date="2018" name="Nat. Ecol. Evol.">
        <title>Pezizomycetes genomes reveal the molecular basis of ectomycorrhizal truffle lifestyle.</title>
        <authorList>
            <person name="Murat C."/>
            <person name="Payen T."/>
            <person name="Noel B."/>
            <person name="Kuo A."/>
            <person name="Morin E."/>
            <person name="Chen J."/>
            <person name="Kohler A."/>
            <person name="Krizsan K."/>
            <person name="Balestrini R."/>
            <person name="Da Silva C."/>
            <person name="Montanini B."/>
            <person name="Hainaut M."/>
            <person name="Levati E."/>
            <person name="Barry K.W."/>
            <person name="Belfiori B."/>
            <person name="Cichocki N."/>
            <person name="Clum A."/>
            <person name="Dockter R.B."/>
            <person name="Fauchery L."/>
            <person name="Guy J."/>
            <person name="Iotti M."/>
            <person name="Le Tacon F."/>
            <person name="Lindquist E.A."/>
            <person name="Lipzen A."/>
            <person name="Malagnac F."/>
            <person name="Mello A."/>
            <person name="Molinier V."/>
            <person name="Miyauchi S."/>
            <person name="Poulain J."/>
            <person name="Riccioni C."/>
            <person name="Rubini A."/>
            <person name="Sitrit Y."/>
            <person name="Splivallo R."/>
            <person name="Traeger S."/>
            <person name="Wang M."/>
            <person name="Zifcakova L."/>
            <person name="Wipf D."/>
            <person name="Zambonelli A."/>
            <person name="Paolocci F."/>
            <person name="Nowrousian M."/>
            <person name="Ottonello S."/>
            <person name="Baldrian P."/>
            <person name="Spatafora J.W."/>
            <person name="Henrissat B."/>
            <person name="Nagy L.G."/>
            <person name="Aury J.M."/>
            <person name="Wincker P."/>
            <person name="Grigoriev I.V."/>
            <person name="Bonfante P."/>
            <person name="Martin F.M."/>
        </authorList>
    </citation>
    <scope>NUCLEOTIDE SEQUENCE [LARGE SCALE GENOMIC DNA]</scope>
    <source>
        <strain evidence="1 2">120613-1</strain>
    </source>
</reference>
<evidence type="ECO:0000313" key="2">
    <source>
        <dbReference type="Proteomes" id="UP000276215"/>
    </source>
</evidence>
<gene>
    <name evidence="1" type="ORF">L873DRAFT_361706</name>
</gene>